<dbReference type="CDD" id="cd00956">
    <property type="entry name" value="Transaldolase_FSA"/>
    <property type="match status" value="1"/>
</dbReference>
<evidence type="ECO:0000313" key="4">
    <source>
        <dbReference type="EMBL" id="ERL07968.1"/>
    </source>
</evidence>
<keyword evidence="5" id="KW-1185">Reference proteome</keyword>
<accession>U2TPA1</accession>
<dbReference type="EMBL" id="AWEZ01000049">
    <property type="protein sequence ID" value="ERL07968.1"/>
    <property type="molecule type" value="Genomic_DNA"/>
</dbReference>
<dbReference type="Pfam" id="PF00923">
    <property type="entry name" value="TAL_FSA"/>
    <property type="match status" value="1"/>
</dbReference>
<gene>
    <name evidence="4" type="ORF">HMPREF1316_2642</name>
</gene>
<evidence type="ECO:0000256" key="3">
    <source>
        <dbReference type="ARBA" id="ARBA00023270"/>
    </source>
</evidence>
<sequence>MKFFIDTADLDEIREAEGWGVLAGVTTNPSLYAKTGGRLADFEGHMVRICEVCEGLPVSAESQAKTIEDMVADARRLSKLAPNIVVKLPICEEALTACHTVAAEGIRVNMTLVFSPTQALLAANAGARYVSPFVGRFDDIAEDGIGQLASVVRAVKNYDWAGRNVDGRVEIITASVRTPNHITQAALLGADIATVPLVALRKAVRHPLTDQGRASFDRDWQKVLDAQ</sequence>
<dbReference type="AlphaFoldDB" id="U2TPA1"/>
<comment type="caution">
    <text evidence="4">The sequence shown here is derived from an EMBL/GenBank/DDBJ whole genome shotgun (WGS) entry which is preliminary data.</text>
</comment>
<dbReference type="OrthoDB" id="9807051at2"/>
<keyword evidence="3" id="KW-0704">Schiff base</keyword>
<dbReference type="InterPro" id="IPR013785">
    <property type="entry name" value="Aldolase_TIM"/>
</dbReference>
<dbReference type="GO" id="GO:0016832">
    <property type="term" value="F:aldehyde-lyase activity"/>
    <property type="evidence" value="ECO:0007669"/>
    <property type="project" value="InterPro"/>
</dbReference>
<keyword evidence="2" id="KW-0963">Cytoplasm</keyword>
<dbReference type="Gene3D" id="3.20.20.70">
    <property type="entry name" value="Aldolase class I"/>
    <property type="match status" value="1"/>
</dbReference>
<organism evidence="4 5">
    <name type="scientific">Olsenella profusa F0195</name>
    <dbReference type="NCBI Taxonomy" id="1125712"/>
    <lineage>
        <taxon>Bacteria</taxon>
        <taxon>Bacillati</taxon>
        <taxon>Actinomycetota</taxon>
        <taxon>Coriobacteriia</taxon>
        <taxon>Coriobacteriales</taxon>
        <taxon>Atopobiaceae</taxon>
        <taxon>Olsenella</taxon>
    </lineage>
</organism>
<evidence type="ECO:0000256" key="2">
    <source>
        <dbReference type="ARBA" id="ARBA00022490"/>
    </source>
</evidence>
<dbReference type="PATRIC" id="fig|1125712.3.peg.1478"/>
<evidence type="ECO:0000313" key="5">
    <source>
        <dbReference type="Proteomes" id="UP000016638"/>
    </source>
</evidence>
<dbReference type="Proteomes" id="UP000016638">
    <property type="component" value="Unassembled WGS sequence"/>
</dbReference>
<evidence type="ECO:0000256" key="1">
    <source>
        <dbReference type="ARBA" id="ARBA00004496"/>
    </source>
</evidence>
<dbReference type="PANTHER" id="PTHR10683:SF40">
    <property type="entry name" value="FRUCTOSE-6-PHOSPHATE ALDOLASE 1-RELATED"/>
    <property type="match status" value="1"/>
</dbReference>
<dbReference type="RefSeq" id="WP_021726363.1">
    <property type="nucleotide sequence ID" value="NZ_AWEZ01000049.1"/>
</dbReference>
<dbReference type="GO" id="GO:0005737">
    <property type="term" value="C:cytoplasm"/>
    <property type="evidence" value="ECO:0007669"/>
    <property type="project" value="UniProtKB-SubCell"/>
</dbReference>
<name>U2TPA1_9ACTN</name>
<dbReference type="SUPFAM" id="SSF51569">
    <property type="entry name" value="Aldolase"/>
    <property type="match status" value="1"/>
</dbReference>
<proteinExistence type="predicted"/>
<dbReference type="PANTHER" id="PTHR10683">
    <property type="entry name" value="TRANSALDOLASE"/>
    <property type="match status" value="1"/>
</dbReference>
<dbReference type="eggNOG" id="COG0176">
    <property type="taxonomic scope" value="Bacteria"/>
</dbReference>
<protein>
    <submittedName>
        <fullName evidence="4">Putative fructose-6-phosphate aldolase</fullName>
    </submittedName>
</protein>
<dbReference type="GO" id="GO:0005975">
    <property type="term" value="P:carbohydrate metabolic process"/>
    <property type="evidence" value="ECO:0007669"/>
    <property type="project" value="InterPro"/>
</dbReference>
<comment type="subcellular location">
    <subcellularLocation>
        <location evidence="1">Cytoplasm</location>
    </subcellularLocation>
</comment>
<dbReference type="FunFam" id="3.20.20.70:FF:000018">
    <property type="entry name" value="Probable transaldolase"/>
    <property type="match status" value="1"/>
</dbReference>
<dbReference type="STRING" id="1125712.HMPREF1316_2642"/>
<dbReference type="InterPro" id="IPR001585">
    <property type="entry name" value="TAL/FSA"/>
</dbReference>
<reference evidence="4 5" key="1">
    <citation type="submission" date="2013-08" db="EMBL/GenBank/DDBJ databases">
        <authorList>
            <person name="Durkin A.S."/>
            <person name="Haft D.R."/>
            <person name="McCorrison J."/>
            <person name="Torralba M."/>
            <person name="Gillis M."/>
            <person name="Haft D.H."/>
            <person name="Methe B."/>
            <person name="Sutton G."/>
            <person name="Nelson K.E."/>
        </authorList>
    </citation>
    <scope>NUCLEOTIDE SEQUENCE [LARGE SCALE GENOMIC DNA]</scope>
    <source>
        <strain evidence="4 5">F0195</strain>
    </source>
</reference>
<dbReference type="InterPro" id="IPR033919">
    <property type="entry name" value="TSA/FSA_arc/bac"/>
</dbReference>